<reference evidence="1 2" key="1">
    <citation type="submission" date="2011-02" db="EMBL/GenBank/DDBJ databases">
        <title>The Genome Sequence of Sphaeroforma arctica JP610.</title>
        <authorList>
            <consortium name="The Broad Institute Genome Sequencing Platform"/>
            <person name="Russ C."/>
            <person name="Cuomo C."/>
            <person name="Young S.K."/>
            <person name="Zeng Q."/>
            <person name="Gargeya S."/>
            <person name="Alvarado L."/>
            <person name="Berlin A."/>
            <person name="Chapman S.B."/>
            <person name="Chen Z."/>
            <person name="Freedman E."/>
            <person name="Gellesch M."/>
            <person name="Goldberg J."/>
            <person name="Griggs A."/>
            <person name="Gujja S."/>
            <person name="Heilman E."/>
            <person name="Heiman D."/>
            <person name="Howarth C."/>
            <person name="Mehta T."/>
            <person name="Neiman D."/>
            <person name="Pearson M."/>
            <person name="Roberts A."/>
            <person name="Saif S."/>
            <person name="Shea T."/>
            <person name="Shenoy N."/>
            <person name="Sisk P."/>
            <person name="Stolte C."/>
            <person name="Sykes S."/>
            <person name="White J."/>
            <person name="Yandava C."/>
            <person name="Burger G."/>
            <person name="Gray M.W."/>
            <person name="Holland P.W.H."/>
            <person name="King N."/>
            <person name="Lang F.B.F."/>
            <person name="Roger A.J."/>
            <person name="Ruiz-Trillo I."/>
            <person name="Haas B."/>
            <person name="Nusbaum C."/>
            <person name="Birren B."/>
        </authorList>
    </citation>
    <scope>NUCLEOTIDE SEQUENCE [LARGE SCALE GENOMIC DNA]</scope>
    <source>
        <strain evidence="1 2">JP610</strain>
    </source>
</reference>
<dbReference type="AlphaFoldDB" id="A0A0L0FC74"/>
<protein>
    <submittedName>
        <fullName evidence="1">Uncharacterized protein</fullName>
    </submittedName>
</protein>
<evidence type="ECO:0000313" key="2">
    <source>
        <dbReference type="Proteomes" id="UP000054560"/>
    </source>
</evidence>
<feature type="non-terminal residue" evidence="1">
    <location>
        <position position="68"/>
    </location>
</feature>
<dbReference type="Proteomes" id="UP000054560">
    <property type="component" value="Unassembled WGS sequence"/>
</dbReference>
<evidence type="ECO:0000313" key="1">
    <source>
        <dbReference type="EMBL" id="KNC74334.1"/>
    </source>
</evidence>
<organism evidence="1 2">
    <name type="scientific">Sphaeroforma arctica JP610</name>
    <dbReference type="NCBI Taxonomy" id="667725"/>
    <lineage>
        <taxon>Eukaryota</taxon>
        <taxon>Ichthyosporea</taxon>
        <taxon>Ichthyophonida</taxon>
        <taxon>Sphaeroforma</taxon>
    </lineage>
</organism>
<sequence length="68" mass="7397">MCGVYLGLTVGSSEEIKGIKAVVFGGNVEEHILEVEQHRSWVFGEFDGGHGVDDFITEGSKKEKTSLL</sequence>
<name>A0A0L0FC74_9EUKA</name>
<accession>A0A0L0FC74</accession>
<dbReference type="EMBL" id="KQ244508">
    <property type="protein sequence ID" value="KNC74334.1"/>
    <property type="molecule type" value="Genomic_DNA"/>
</dbReference>
<dbReference type="GeneID" id="25913620"/>
<proteinExistence type="predicted"/>
<gene>
    <name evidence="1" type="ORF">SARC_13116</name>
</gene>
<keyword evidence="2" id="KW-1185">Reference proteome</keyword>
<dbReference type="RefSeq" id="XP_014148236.1">
    <property type="nucleotide sequence ID" value="XM_014292761.1"/>
</dbReference>